<evidence type="ECO:0000313" key="2">
    <source>
        <dbReference type="Proteomes" id="UP000887575"/>
    </source>
</evidence>
<name>A0AAF3EHF9_9BILA</name>
<sequence length="45" mass="4921">MRKFPSISILLVFHLFLVQSIVSDCACSSSSGYWSAWLNVGACVP</sequence>
<keyword evidence="2" id="KW-1185">Reference proteome</keyword>
<reference evidence="3" key="1">
    <citation type="submission" date="2024-02" db="UniProtKB">
        <authorList>
            <consortium name="WormBaseParasite"/>
        </authorList>
    </citation>
    <scope>IDENTIFICATION</scope>
</reference>
<evidence type="ECO:0000313" key="3">
    <source>
        <dbReference type="WBParaSite" id="MBELARI_LOCUS1343"/>
    </source>
</evidence>
<dbReference type="AlphaFoldDB" id="A0AAF3EHF9"/>
<evidence type="ECO:0000256" key="1">
    <source>
        <dbReference type="SAM" id="SignalP"/>
    </source>
</evidence>
<feature type="chain" id="PRO_5042235590" evidence="1">
    <location>
        <begin position="21"/>
        <end position="45"/>
    </location>
</feature>
<dbReference type="Proteomes" id="UP000887575">
    <property type="component" value="Unassembled WGS sequence"/>
</dbReference>
<keyword evidence="1" id="KW-0732">Signal</keyword>
<organism evidence="2 3">
    <name type="scientific">Mesorhabditis belari</name>
    <dbReference type="NCBI Taxonomy" id="2138241"/>
    <lineage>
        <taxon>Eukaryota</taxon>
        <taxon>Metazoa</taxon>
        <taxon>Ecdysozoa</taxon>
        <taxon>Nematoda</taxon>
        <taxon>Chromadorea</taxon>
        <taxon>Rhabditida</taxon>
        <taxon>Rhabditina</taxon>
        <taxon>Rhabditomorpha</taxon>
        <taxon>Rhabditoidea</taxon>
        <taxon>Rhabditidae</taxon>
        <taxon>Mesorhabditinae</taxon>
        <taxon>Mesorhabditis</taxon>
    </lineage>
</organism>
<proteinExistence type="predicted"/>
<dbReference type="WBParaSite" id="MBELARI_LOCUS1343">
    <property type="protein sequence ID" value="MBELARI_LOCUS1343"/>
    <property type="gene ID" value="MBELARI_LOCUS1343"/>
</dbReference>
<protein>
    <submittedName>
        <fullName evidence="3">Uncharacterized protein</fullName>
    </submittedName>
</protein>
<accession>A0AAF3EHF9</accession>
<feature type="signal peptide" evidence="1">
    <location>
        <begin position="1"/>
        <end position="20"/>
    </location>
</feature>